<accession>A0A6J4JBL7</accession>
<evidence type="ECO:0000256" key="7">
    <source>
        <dbReference type="RuleBase" id="RU363032"/>
    </source>
</evidence>
<sequence>MTWEWGARNGYITALFFPAPSAVATTLGKMLGDGALAMHLGASLRRVLLGILFGGVPGLLLGLMMGWSRRLHRVIDPLIAATHPIPKIAILPLIMVVFGVGETPKVIIAATSAFFPMVVSTATGARQINRIYFEVARNYGASPLKVLARVVLPGSLPFMLSGLLLALNITLLLTIAVEMVSGYSGLGSMIWFAWETMRVEEIYASLTVITLLGIGFNLMLQRLSRLLVPWQIDQVP</sequence>
<evidence type="ECO:0000313" key="9">
    <source>
        <dbReference type="EMBL" id="CAA9272027.1"/>
    </source>
</evidence>
<keyword evidence="6 7" id="KW-0472">Membrane</keyword>
<dbReference type="PANTHER" id="PTHR30151">
    <property type="entry name" value="ALKANE SULFONATE ABC TRANSPORTER-RELATED, MEMBRANE SUBUNIT"/>
    <property type="match status" value="1"/>
</dbReference>
<dbReference type="CDD" id="cd06261">
    <property type="entry name" value="TM_PBP2"/>
    <property type="match status" value="1"/>
</dbReference>
<dbReference type="Pfam" id="PF00528">
    <property type="entry name" value="BPD_transp_1"/>
    <property type="match status" value="1"/>
</dbReference>
<evidence type="ECO:0000256" key="2">
    <source>
        <dbReference type="ARBA" id="ARBA00022448"/>
    </source>
</evidence>
<feature type="transmembrane region" description="Helical" evidence="7">
    <location>
        <begin position="48"/>
        <end position="66"/>
    </location>
</feature>
<name>A0A6J4JBL7_9CHLR</name>
<protein>
    <submittedName>
        <fullName evidence="9">ABC transporter, permease protein (Cluster 10, nitrate/sulfonate/bicarbonate)</fullName>
    </submittedName>
</protein>
<evidence type="ECO:0000259" key="8">
    <source>
        <dbReference type="PROSITE" id="PS50928"/>
    </source>
</evidence>
<evidence type="ECO:0000256" key="5">
    <source>
        <dbReference type="ARBA" id="ARBA00022989"/>
    </source>
</evidence>
<dbReference type="Gene3D" id="1.10.3720.10">
    <property type="entry name" value="MetI-like"/>
    <property type="match status" value="1"/>
</dbReference>
<organism evidence="9">
    <name type="scientific">uncultured Chloroflexia bacterium</name>
    <dbReference type="NCBI Taxonomy" id="1672391"/>
    <lineage>
        <taxon>Bacteria</taxon>
        <taxon>Bacillati</taxon>
        <taxon>Chloroflexota</taxon>
        <taxon>Chloroflexia</taxon>
        <taxon>environmental samples</taxon>
    </lineage>
</organism>
<feature type="transmembrane region" description="Helical" evidence="7">
    <location>
        <begin position="78"/>
        <end position="100"/>
    </location>
</feature>
<keyword evidence="3" id="KW-1003">Cell membrane</keyword>
<dbReference type="InterPro" id="IPR035906">
    <property type="entry name" value="MetI-like_sf"/>
</dbReference>
<dbReference type="AlphaFoldDB" id="A0A6J4JBL7"/>
<comment type="subcellular location">
    <subcellularLocation>
        <location evidence="1 7">Cell membrane</location>
        <topology evidence="1 7">Multi-pass membrane protein</topology>
    </subcellularLocation>
</comment>
<gene>
    <name evidence="9" type="ORF">AVDCRST_MAG93-2680</name>
</gene>
<keyword evidence="5 7" id="KW-1133">Transmembrane helix</keyword>
<evidence type="ECO:0000256" key="1">
    <source>
        <dbReference type="ARBA" id="ARBA00004651"/>
    </source>
</evidence>
<dbReference type="PANTHER" id="PTHR30151:SF16">
    <property type="entry name" value="ABC TRANSPORTER PERMEASE PROTEIN"/>
    <property type="match status" value="1"/>
</dbReference>
<keyword evidence="2 7" id="KW-0813">Transport</keyword>
<dbReference type="InterPro" id="IPR000515">
    <property type="entry name" value="MetI-like"/>
</dbReference>
<feature type="transmembrane region" description="Helical" evidence="7">
    <location>
        <begin position="106"/>
        <end position="125"/>
    </location>
</feature>
<evidence type="ECO:0000256" key="6">
    <source>
        <dbReference type="ARBA" id="ARBA00023136"/>
    </source>
</evidence>
<reference evidence="9" key="1">
    <citation type="submission" date="2020-02" db="EMBL/GenBank/DDBJ databases">
        <authorList>
            <person name="Meier V. D."/>
        </authorList>
    </citation>
    <scope>NUCLEOTIDE SEQUENCE</scope>
    <source>
        <strain evidence="9">AVDCRST_MAG93</strain>
    </source>
</reference>
<dbReference type="SUPFAM" id="SSF161098">
    <property type="entry name" value="MetI-like"/>
    <property type="match status" value="1"/>
</dbReference>
<dbReference type="GO" id="GO:0005886">
    <property type="term" value="C:plasma membrane"/>
    <property type="evidence" value="ECO:0007669"/>
    <property type="project" value="UniProtKB-SubCell"/>
</dbReference>
<dbReference type="GO" id="GO:0055085">
    <property type="term" value="P:transmembrane transport"/>
    <property type="evidence" value="ECO:0007669"/>
    <property type="project" value="InterPro"/>
</dbReference>
<comment type="similarity">
    <text evidence="7">Belongs to the binding-protein-dependent transport system permease family.</text>
</comment>
<feature type="transmembrane region" description="Helical" evidence="7">
    <location>
        <begin position="201"/>
        <end position="220"/>
    </location>
</feature>
<proteinExistence type="inferred from homology"/>
<evidence type="ECO:0000256" key="4">
    <source>
        <dbReference type="ARBA" id="ARBA00022692"/>
    </source>
</evidence>
<feature type="transmembrane region" description="Helical" evidence="7">
    <location>
        <begin position="146"/>
        <end position="165"/>
    </location>
</feature>
<dbReference type="EMBL" id="CADCTR010000917">
    <property type="protein sequence ID" value="CAA9272027.1"/>
    <property type="molecule type" value="Genomic_DNA"/>
</dbReference>
<keyword evidence="4 7" id="KW-0812">Transmembrane</keyword>
<feature type="transmembrane region" description="Helical" evidence="7">
    <location>
        <begin position="171"/>
        <end position="194"/>
    </location>
</feature>
<evidence type="ECO:0000256" key="3">
    <source>
        <dbReference type="ARBA" id="ARBA00022475"/>
    </source>
</evidence>
<dbReference type="PROSITE" id="PS50928">
    <property type="entry name" value="ABC_TM1"/>
    <property type="match status" value="1"/>
</dbReference>
<feature type="domain" description="ABC transmembrane type-1" evidence="8">
    <location>
        <begin position="40"/>
        <end position="220"/>
    </location>
</feature>